<name>A0A2X3V3G7_STRSA</name>
<keyword evidence="1" id="KW-0472">Membrane</keyword>
<dbReference type="EMBL" id="LS483346">
    <property type="protein sequence ID" value="SQF33708.1"/>
    <property type="molecule type" value="Genomic_DNA"/>
</dbReference>
<dbReference type="RefSeq" id="WP_002926326.1">
    <property type="nucleotide sequence ID" value="NZ_CP071420.1"/>
</dbReference>
<feature type="transmembrane region" description="Helical" evidence="1">
    <location>
        <begin position="9"/>
        <end position="30"/>
    </location>
</feature>
<protein>
    <submittedName>
        <fullName evidence="2">Parvulin-like peptidyl-prolyl isomerase</fullName>
    </submittedName>
</protein>
<evidence type="ECO:0000313" key="3">
    <source>
        <dbReference type="Proteomes" id="UP000249623"/>
    </source>
</evidence>
<sequence>MIDEKKVKILVWGFLAGIVLLFLLILGFFLKGSSTSKRTTNDLDNGLRKEKVTAFLKAYFNKDKVGSNRKAYQPYLTKGAYQEEIGNEENPAFQAYTSYMQNYQYKSSKLYFGSEEPVVFATVSYQFDSVNQLKENEKQKKITSTANYSLKLTYKQTEGKWLIDKIEIVNLNPISESGQKQDEYAPGVIDLNKMNGEENNE</sequence>
<keyword evidence="2" id="KW-0413">Isomerase</keyword>
<dbReference type="GO" id="GO:0016853">
    <property type="term" value="F:isomerase activity"/>
    <property type="evidence" value="ECO:0007669"/>
    <property type="project" value="UniProtKB-KW"/>
</dbReference>
<evidence type="ECO:0000313" key="2">
    <source>
        <dbReference type="EMBL" id="SQF33708.1"/>
    </source>
</evidence>
<gene>
    <name evidence="2" type="ORF">NCTC11085_00180</name>
</gene>
<evidence type="ECO:0000256" key="1">
    <source>
        <dbReference type="SAM" id="Phobius"/>
    </source>
</evidence>
<reference evidence="2 3" key="1">
    <citation type="submission" date="2018-06" db="EMBL/GenBank/DDBJ databases">
        <authorList>
            <consortium name="Pathogen Informatics"/>
            <person name="Doyle S."/>
        </authorList>
    </citation>
    <scope>NUCLEOTIDE SEQUENCE [LARGE SCALE GENOMIC DNA]</scope>
    <source>
        <strain evidence="2 3">NCTC11085</strain>
    </source>
</reference>
<dbReference type="AlphaFoldDB" id="A0A2X3V3G7"/>
<proteinExistence type="predicted"/>
<keyword evidence="1" id="KW-1133">Transmembrane helix</keyword>
<accession>A0A2X3V3G7</accession>
<organism evidence="2 3">
    <name type="scientific">Streptococcus sanguinis</name>
    <dbReference type="NCBI Taxonomy" id="1305"/>
    <lineage>
        <taxon>Bacteria</taxon>
        <taxon>Bacillati</taxon>
        <taxon>Bacillota</taxon>
        <taxon>Bacilli</taxon>
        <taxon>Lactobacillales</taxon>
        <taxon>Streptococcaceae</taxon>
        <taxon>Streptococcus</taxon>
    </lineage>
</organism>
<dbReference type="Proteomes" id="UP000249623">
    <property type="component" value="Chromosome 1"/>
</dbReference>
<keyword evidence="1" id="KW-0812">Transmembrane</keyword>